<dbReference type="Pfam" id="PF19936">
    <property type="entry name" value="DUF6399"/>
    <property type="match status" value="1"/>
</dbReference>
<dbReference type="InterPro" id="IPR045650">
    <property type="entry name" value="DUF6399"/>
</dbReference>
<dbReference type="AlphaFoldDB" id="W4LN98"/>
<proteinExistence type="predicted"/>
<keyword evidence="2" id="KW-1185">Reference proteome</keyword>
<evidence type="ECO:0000313" key="1">
    <source>
        <dbReference type="EMBL" id="ETW99195.1"/>
    </source>
</evidence>
<sequence length="352" mass="40833">MTTRLKTLGTRVLYLVSDRAKPLIKLGKTGLGCLSVPDLFHLIRELVKGYGPAICLRLRQARQALKAARERLEKCRADDPKGKPSLQAQVAVEACQKEVEHWEDIRHRYRGHLMRLSLIVHPWRIEDSMPQDSQEVQQHLEGQIEAFEDFIETTGLPQKKQVLEKVQKQLGDVSALVDLWWQEVRQNAQSQVALTPMWTEWMDTLLLPLMYWQEQASHTREPRRKAEILKALKATQAAFEAHTLTQYLSSDVLEGWKQWAMEHVRAFQRASSAVEGRNGYLSQMQHNHRGLPKRRYQVWSALHNFDCHAADGSTPASRFFRHEFPDLFETVLAQIDELPRPRERRQVKVLSV</sequence>
<comment type="caution">
    <text evidence="1">The sequence shown here is derived from an EMBL/GenBank/DDBJ whole genome shotgun (WGS) entry which is preliminary data.</text>
</comment>
<gene>
    <name evidence="1" type="ORF">ETSY2_41370</name>
</gene>
<dbReference type="Proteomes" id="UP000019140">
    <property type="component" value="Unassembled WGS sequence"/>
</dbReference>
<protein>
    <submittedName>
        <fullName evidence="1">Uncharacterized protein</fullName>
    </submittedName>
</protein>
<evidence type="ECO:0000313" key="2">
    <source>
        <dbReference type="Proteomes" id="UP000019140"/>
    </source>
</evidence>
<dbReference type="HOGENOM" id="CLU_039385_1_0_7"/>
<name>W4LN98_9BACT</name>
<reference evidence="1 2" key="1">
    <citation type="journal article" date="2014" name="Nature">
        <title>An environmental bacterial taxon with a large and distinct metabolic repertoire.</title>
        <authorList>
            <person name="Wilson M.C."/>
            <person name="Mori T."/>
            <person name="Ruckert C."/>
            <person name="Uria A.R."/>
            <person name="Helf M.J."/>
            <person name="Takada K."/>
            <person name="Gernert C."/>
            <person name="Steffens U.A."/>
            <person name="Heycke N."/>
            <person name="Schmitt S."/>
            <person name="Rinke C."/>
            <person name="Helfrich E.J."/>
            <person name="Brachmann A.O."/>
            <person name="Gurgui C."/>
            <person name="Wakimoto T."/>
            <person name="Kracht M."/>
            <person name="Crusemann M."/>
            <person name="Hentschel U."/>
            <person name="Abe I."/>
            <person name="Matsunaga S."/>
            <person name="Kalinowski J."/>
            <person name="Takeyama H."/>
            <person name="Piel J."/>
        </authorList>
    </citation>
    <scope>NUCLEOTIDE SEQUENCE [LARGE SCALE GENOMIC DNA]</scope>
    <source>
        <strain evidence="2">TSY2</strain>
    </source>
</reference>
<dbReference type="EMBL" id="AZHX01001865">
    <property type="protein sequence ID" value="ETW99195.1"/>
    <property type="molecule type" value="Genomic_DNA"/>
</dbReference>
<organism evidence="1 2">
    <name type="scientific">Candidatus Entotheonella gemina</name>
    <dbReference type="NCBI Taxonomy" id="1429439"/>
    <lineage>
        <taxon>Bacteria</taxon>
        <taxon>Pseudomonadati</taxon>
        <taxon>Nitrospinota/Tectimicrobiota group</taxon>
        <taxon>Candidatus Tectimicrobiota</taxon>
        <taxon>Candidatus Entotheonellia</taxon>
        <taxon>Candidatus Entotheonellales</taxon>
        <taxon>Candidatus Entotheonellaceae</taxon>
        <taxon>Candidatus Entotheonella</taxon>
    </lineage>
</organism>
<accession>W4LN98</accession>